<evidence type="ECO:0000313" key="3">
    <source>
        <dbReference type="Proteomes" id="UP000675554"/>
    </source>
</evidence>
<dbReference type="Gene3D" id="3.10.450.50">
    <property type="match status" value="1"/>
</dbReference>
<protein>
    <submittedName>
        <fullName evidence="2">Nuclear transport factor 2 family protein</fullName>
    </submittedName>
</protein>
<gene>
    <name evidence="2" type="ORF">KDA82_08150</name>
</gene>
<name>A0A8T4IKZ9_9ACTN</name>
<keyword evidence="3" id="KW-1185">Reference proteome</keyword>
<reference evidence="2" key="1">
    <citation type="submission" date="2021-04" db="EMBL/GenBank/DDBJ databases">
        <title>Sequencing of actinobacteria type strains.</title>
        <authorList>
            <person name="Nguyen G.-S."/>
            <person name="Wentzel A."/>
        </authorList>
    </citation>
    <scope>NUCLEOTIDE SEQUENCE</scope>
    <source>
        <strain evidence="2">DSM 42095</strain>
    </source>
</reference>
<dbReference type="Proteomes" id="UP000675554">
    <property type="component" value="Unassembled WGS sequence"/>
</dbReference>
<sequence length="156" mass="16725">MDQTVTFGNGNAPAEVCSRIDQFYAIQMQALDDGDIAAWVETFTEDGVFASNGLPDPVEGRSGLTALGSEAVARLNEKGAIRRHFVFNVIVEPLAEGTLRTTCYVPVFDTVDGVTSLTTSTVMRDELVSSEDGLFVRHRTVTRDDLLAKPGPGSAA</sequence>
<proteinExistence type="predicted"/>
<accession>A0A8T4IKZ9</accession>
<dbReference type="SUPFAM" id="SSF54427">
    <property type="entry name" value="NTF2-like"/>
    <property type="match status" value="1"/>
</dbReference>
<evidence type="ECO:0000259" key="1">
    <source>
        <dbReference type="Pfam" id="PF13577"/>
    </source>
</evidence>
<evidence type="ECO:0000313" key="2">
    <source>
        <dbReference type="EMBL" id="MBR7672986.1"/>
    </source>
</evidence>
<dbReference type="EMBL" id="JAGSMN010000150">
    <property type="protein sequence ID" value="MBR7672986.1"/>
    <property type="molecule type" value="Genomic_DNA"/>
</dbReference>
<dbReference type="InterPro" id="IPR032710">
    <property type="entry name" value="NTF2-like_dom_sf"/>
</dbReference>
<feature type="domain" description="SnoaL-like" evidence="1">
    <location>
        <begin position="19"/>
        <end position="140"/>
    </location>
</feature>
<dbReference type="AlphaFoldDB" id="A0A8T4IKZ9"/>
<comment type="caution">
    <text evidence="2">The sequence shown here is derived from an EMBL/GenBank/DDBJ whole genome shotgun (WGS) entry which is preliminary data.</text>
</comment>
<organism evidence="2 3">
    <name type="scientific">Streptomyces daliensis</name>
    <dbReference type="NCBI Taxonomy" id="299421"/>
    <lineage>
        <taxon>Bacteria</taxon>
        <taxon>Bacillati</taxon>
        <taxon>Actinomycetota</taxon>
        <taxon>Actinomycetes</taxon>
        <taxon>Kitasatosporales</taxon>
        <taxon>Streptomycetaceae</taxon>
        <taxon>Streptomyces</taxon>
    </lineage>
</organism>
<dbReference type="InterPro" id="IPR037401">
    <property type="entry name" value="SnoaL-like"/>
</dbReference>
<dbReference type="Pfam" id="PF13577">
    <property type="entry name" value="SnoaL_4"/>
    <property type="match status" value="1"/>
</dbReference>
<dbReference type="CDD" id="cd00531">
    <property type="entry name" value="NTF2_like"/>
    <property type="match status" value="1"/>
</dbReference>